<dbReference type="PANTHER" id="PTHR43766">
    <property type="entry name" value="TRYPTOPHAN--TRNA LIGASE, MITOCHONDRIAL"/>
    <property type="match status" value="1"/>
</dbReference>
<evidence type="ECO:0000256" key="9">
    <source>
        <dbReference type="NCBIfam" id="TIGR00233"/>
    </source>
</evidence>
<dbReference type="SUPFAM" id="SSF52374">
    <property type="entry name" value="Nucleotidylyl transferase"/>
    <property type="match status" value="1"/>
</dbReference>
<reference evidence="11 12" key="1">
    <citation type="submission" date="2014-06" db="EMBL/GenBank/DDBJ databases">
        <title>Genome sequence of the intracellular symbiont Blattabacterium cuenoti, strain CPU2 from the wood feeding cockroach Cryptocercus punctulatus.</title>
        <authorList>
            <person name="Kinjo Y."/>
            <person name="Ohkuma M."/>
            <person name="Tokuda G."/>
        </authorList>
    </citation>
    <scope>NUCLEOTIDE SEQUENCE [LARGE SCALE GENOMIC DNA]</scope>
    <source>
        <strain evidence="11 12">CPU2</strain>
    </source>
</reference>
<keyword evidence="4 10" id="KW-0547">Nucleotide-binding</keyword>
<keyword evidence="7 10" id="KW-0030">Aminoacyl-tRNA synthetase</keyword>
<dbReference type="RefSeq" id="WP_110548878.1">
    <property type="nucleotide sequence ID" value="NZ_AP014610.1"/>
</dbReference>
<evidence type="ECO:0000256" key="3">
    <source>
        <dbReference type="ARBA" id="ARBA00022598"/>
    </source>
</evidence>
<dbReference type="Proteomes" id="UP000262607">
    <property type="component" value="Chromosome"/>
</dbReference>
<dbReference type="InterPro" id="IPR002306">
    <property type="entry name" value="Trp-tRNA-ligase"/>
</dbReference>
<name>A0AAD1CL17_9FLAO</name>
<dbReference type="InterPro" id="IPR050203">
    <property type="entry name" value="Trp-tRNA_synthetase"/>
</dbReference>
<accession>A0AAD1CL17</accession>
<dbReference type="InterPro" id="IPR014729">
    <property type="entry name" value="Rossmann-like_a/b/a_fold"/>
</dbReference>
<dbReference type="GO" id="GO:0005524">
    <property type="term" value="F:ATP binding"/>
    <property type="evidence" value="ECO:0007669"/>
    <property type="project" value="UniProtKB-KW"/>
</dbReference>
<gene>
    <name evidence="11" type="primary">trpS</name>
    <name evidence="11" type="ORF">CPU2_077</name>
</gene>
<evidence type="ECO:0000256" key="2">
    <source>
        <dbReference type="ARBA" id="ARBA00013161"/>
    </source>
</evidence>
<dbReference type="AlphaFoldDB" id="A0AAD1CL17"/>
<keyword evidence="5 10" id="KW-0067">ATP-binding</keyword>
<dbReference type="Gene3D" id="3.40.50.620">
    <property type="entry name" value="HUPs"/>
    <property type="match status" value="1"/>
</dbReference>
<comment type="similarity">
    <text evidence="1 10">Belongs to the class-I aminoacyl-tRNA synthetase family.</text>
</comment>
<evidence type="ECO:0000256" key="10">
    <source>
        <dbReference type="RuleBase" id="RU363036"/>
    </source>
</evidence>
<evidence type="ECO:0000256" key="6">
    <source>
        <dbReference type="ARBA" id="ARBA00022917"/>
    </source>
</evidence>
<dbReference type="EMBL" id="AP014610">
    <property type="protein sequence ID" value="BBA17595.1"/>
    <property type="molecule type" value="Genomic_DNA"/>
</dbReference>
<dbReference type="Gene3D" id="1.10.240.10">
    <property type="entry name" value="Tyrosyl-Transfer RNA Synthetase"/>
    <property type="match status" value="1"/>
</dbReference>
<dbReference type="FunFam" id="1.10.240.10:FF:000005">
    <property type="entry name" value="Tryptophan--tRNA ligase"/>
    <property type="match status" value="1"/>
</dbReference>
<dbReference type="GeneID" id="66556992"/>
<evidence type="ECO:0000256" key="8">
    <source>
        <dbReference type="ARBA" id="ARBA00049929"/>
    </source>
</evidence>
<comment type="catalytic activity">
    <reaction evidence="8">
        <text>tRNA(Trp) + L-tryptophan + ATP = L-tryptophyl-tRNA(Trp) + AMP + diphosphate + H(+)</text>
        <dbReference type="Rhea" id="RHEA:24080"/>
        <dbReference type="Rhea" id="RHEA-COMP:9671"/>
        <dbReference type="Rhea" id="RHEA-COMP:9705"/>
        <dbReference type="ChEBI" id="CHEBI:15378"/>
        <dbReference type="ChEBI" id="CHEBI:30616"/>
        <dbReference type="ChEBI" id="CHEBI:33019"/>
        <dbReference type="ChEBI" id="CHEBI:57912"/>
        <dbReference type="ChEBI" id="CHEBI:78442"/>
        <dbReference type="ChEBI" id="CHEBI:78535"/>
        <dbReference type="ChEBI" id="CHEBI:456215"/>
        <dbReference type="EC" id="6.1.1.2"/>
    </reaction>
</comment>
<sequence>MNKNMLTGIQSTGIPHLGNILGVIIPSINIANNSSKYFSYIFIADLHSLIEMKNLETIRYNTYQITAAWLAFGLNTEKSLLYRQSDVSEVTELAWYLNCFFPYQRLTLAHSFKKKMKNNEKINVGVFSYPILMAADILLYNAEIIPVGKDQLQHVEIARYIANRFNKKIGKKIFVLPEAFLKKETMSIPGTDGKKMSKSKRNWIDIFSSDEILKKQIMSIHTDNKSLNEKKNPDKNYIMYLYKLLAPIDRVEEMRKKYLKGGYGYLEAKIALYECIIQKFSVERKIFFSLIKKKYLLDRILDLGAKKAKNIAFKRLNNIRKTLKFNPL</sequence>
<dbReference type="PANTHER" id="PTHR43766:SF1">
    <property type="entry name" value="TRYPTOPHAN--TRNA LIGASE, MITOCHONDRIAL"/>
    <property type="match status" value="1"/>
</dbReference>
<evidence type="ECO:0000256" key="1">
    <source>
        <dbReference type="ARBA" id="ARBA00005594"/>
    </source>
</evidence>
<keyword evidence="6 10" id="KW-0648">Protein biosynthesis</keyword>
<keyword evidence="3 10" id="KW-0436">Ligase</keyword>
<evidence type="ECO:0000256" key="5">
    <source>
        <dbReference type="ARBA" id="ARBA00022840"/>
    </source>
</evidence>
<evidence type="ECO:0000256" key="7">
    <source>
        <dbReference type="ARBA" id="ARBA00023146"/>
    </source>
</evidence>
<dbReference type="PRINTS" id="PR01039">
    <property type="entry name" value="TRNASYNTHTRP"/>
</dbReference>
<dbReference type="GO" id="GO:0006436">
    <property type="term" value="P:tryptophanyl-tRNA aminoacylation"/>
    <property type="evidence" value="ECO:0007669"/>
    <property type="project" value="UniProtKB-UniRule"/>
</dbReference>
<evidence type="ECO:0000256" key="4">
    <source>
        <dbReference type="ARBA" id="ARBA00022741"/>
    </source>
</evidence>
<proteinExistence type="inferred from homology"/>
<protein>
    <recommendedName>
        <fullName evidence="2 9">Tryptophan--tRNA ligase</fullName>
        <ecNumber evidence="2 9">6.1.1.2</ecNumber>
    </recommendedName>
</protein>
<dbReference type="InterPro" id="IPR002305">
    <property type="entry name" value="aa-tRNA-synth_Ic"/>
</dbReference>
<organism evidence="11 12">
    <name type="scientific">Blattabacterium punctulatus CPU2</name>
    <dbReference type="NCBI Taxonomy" id="1457032"/>
    <lineage>
        <taxon>Bacteria</taxon>
        <taxon>Pseudomonadati</taxon>
        <taxon>Bacteroidota</taxon>
        <taxon>Flavobacteriia</taxon>
        <taxon>Flavobacteriales</taxon>
        <taxon>Blattabacteriaceae</taxon>
        <taxon>Blattabacterium</taxon>
    </lineage>
</organism>
<dbReference type="NCBIfam" id="TIGR00233">
    <property type="entry name" value="trpS"/>
    <property type="match status" value="1"/>
</dbReference>
<dbReference type="Pfam" id="PF00579">
    <property type="entry name" value="tRNA-synt_1b"/>
    <property type="match status" value="1"/>
</dbReference>
<dbReference type="GO" id="GO:0005829">
    <property type="term" value="C:cytosol"/>
    <property type="evidence" value="ECO:0007669"/>
    <property type="project" value="TreeGrafter"/>
</dbReference>
<evidence type="ECO:0000313" key="11">
    <source>
        <dbReference type="EMBL" id="BBA17595.1"/>
    </source>
</evidence>
<dbReference type="GO" id="GO:0004830">
    <property type="term" value="F:tryptophan-tRNA ligase activity"/>
    <property type="evidence" value="ECO:0007669"/>
    <property type="project" value="UniProtKB-UniRule"/>
</dbReference>
<dbReference type="EC" id="6.1.1.2" evidence="2 9"/>
<evidence type="ECO:0000313" key="12">
    <source>
        <dbReference type="Proteomes" id="UP000262607"/>
    </source>
</evidence>